<protein>
    <submittedName>
        <fullName evidence="1">Uncharacterized protein</fullName>
    </submittedName>
</protein>
<comment type="caution">
    <text evidence="1">The sequence shown here is derived from an EMBL/GenBank/DDBJ whole genome shotgun (WGS) entry which is preliminary data.</text>
</comment>
<reference evidence="1" key="1">
    <citation type="journal article" date="2020" name="mSystems">
        <title>Genome- and Community-Level Interaction Insights into Carbon Utilization and Element Cycling Functions of Hydrothermarchaeota in Hydrothermal Sediment.</title>
        <authorList>
            <person name="Zhou Z."/>
            <person name="Liu Y."/>
            <person name="Xu W."/>
            <person name="Pan J."/>
            <person name="Luo Z.H."/>
            <person name="Li M."/>
        </authorList>
    </citation>
    <scope>NUCLEOTIDE SEQUENCE [LARGE SCALE GENOMIC DNA]</scope>
    <source>
        <strain evidence="1">HyVt-369</strain>
    </source>
</reference>
<organism evidence="1">
    <name type="scientific">candidate division CPR3 bacterium</name>
    <dbReference type="NCBI Taxonomy" id="2268181"/>
    <lineage>
        <taxon>Bacteria</taxon>
        <taxon>Bacteria division CPR3</taxon>
    </lineage>
</organism>
<dbReference type="EMBL" id="DRHL01000088">
    <property type="protein sequence ID" value="HEB13649.1"/>
    <property type="molecule type" value="Genomic_DNA"/>
</dbReference>
<dbReference type="Proteomes" id="UP000885695">
    <property type="component" value="Unassembled WGS sequence"/>
</dbReference>
<name>A0A7C1NPQ7_UNCC3</name>
<accession>A0A7C1NPQ7</accession>
<dbReference type="AlphaFoldDB" id="A0A7C1NPQ7"/>
<evidence type="ECO:0000313" key="1">
    <source>
        <dbReference type="EMBL" id="HEB13649.1"/>
    </source>
</evidence>
<sequence length="152" mass="17772">MNSQPPLASLTGFRGGWVILKEGNRLRKENKLSWLIDQVGVAHRQMQISETKYRGLRKSLAATIMDGVGKDVWIKGEKFKACMLRDKEIKIDPFDFLKEVKSYNLRQKILRVSIGQARTNLTLATFRRIVKRRYTEPRLNILEIKSENKRRK</sequence>
<proteinExistence type="predicted"/>
<gene>
    <name evidence="1" type="ORF">ENI13_01570</name>
</gene>